<dbReference type="PANTHER" id="PTHR43031:SF17">
    <property type="entry name" value="SULFURTRANSFERASE YTWF-RELATED"/>
    <property type="match status" value="1"/>
</dbReference>
<reference evidence="2 3" key="1">
    <citation type="submission" date="2019-06" db="EMBL/GenBank/DDBJ databases">
        <title>Cerasibacillus sp. nov., isolated from maize field.</title>
        <authorList>
            <person name="Lin S.-Y."/>
            <person name="Tsai C.-F."/>
            <person name="Young C.-C."/>
        </authorList>
    </citation>
    <scope>NUCLEOTIDE SEQUENCE [LARGE SCALE GENOMIC DNA]</scope>
    <source>
        <strain evidence="2 3">CC-CFT480</strain>
    </source>
</reference>
<dbReference type="AlphaFoldDB" id="A0A5C8NTN2"/>
<proteinExistence type="predicted"/>
<dbReference type="SUPFAM" id="SSF52821">
    <property type="entry name" value="Rhodanese/Cell cycle control phosphatase"/>
    <property type="match status" value="1"/>
</dbReference>
<dbReference type="GO" id="GO:0004792">
    <property type="term" value="F:thiosulfate-cyanide sulfurtransferase activity"/>
    <property type="evidence" value="ECO:0007669"/>
    <property type="project" value="InterPro"/>
</dbReference>
<accession>A0A5C8NTN2</accession>
<sequence length="163" mass="18756">MNKGEVLEILTSDKKFAKELKVLANDMRSSYFGDREVSGKHYIRKETRTEKSDTMERNYIMSLEDFTKKYEKDDDLYVLDVREDFEYAVSHVPGAVLIPLGELEANMDKIPKDKEVHIICRTGNRSDFAARILMESGYEHVFNIVPGMISWDGPVDTGIPNKE</sequence>
<evidence type="ECO:0000313" key="2">
    <source>
        <dbReference type="EMBL" id="TXL64367.1"/>
    </source>
</evidence>
<organism evidence="2 3">
    <name type="scientific">Cerasibacillus terrae</name>
    <dbReference type="NCBI Taxonomy" id="2498845"/>
    <lineage>
        <taxon>Bacteria</taxon>
        <taxon>Bacillati</taxon>
        <taxon>Bacillota</taxon>
        <taxon>Bacilli</taxon>
        <taxon>Bacillales</taxon>
        <taxon>Bacillaceae</taxon>
        <taxon>Cerasibacillus</taxon>
    </lineage>
</organism>
<protein>
    <submittedName>
        <fullName evidence="2">Rhodanese-like domain-containing protein</fullName>
    </submittedName>
</protein>
<dbReference type="RefSeq" id="WP_147667097.1">
    <property type="nucleotide sequence ID" value="NZ_VDUW01000005.1"/>
</dbReference>
<dbReference type="InterPro" id="IPR001763">
    <property type="entry name" value="Rhodanese-like_dom"/>
</dbReference>
<dbReference type="EMBL" id="VDUW01000005">
    <property type="protein sequence ID" value="TXL64367.1"/>
    <property type="molecule type" value="Genomic_DNA"/>
</dbReference>
<dbReference type="Proteomes" id="UP000321574">
    <property type="component" value="Unassembled WGS sequence"/>
</dbReference>
<gene>
    <name evidence="2" type="ORF">FHP05_08545</name>
</gene>
<dbReference type="Pfam" id="PF00581">
    <property type="entry name" value="Rhodanese"/>
    <property type="match status" value="1"/>
</dbReference>
<dbReference type="PROSITE" id="PS00380">
    <property type="entry name" value="RHODANESE_1"/>
    <property type="match status" value="1"/>
</dbReference>
<name>A0A5C8NTN2_9BACI</name>
<dbReference type="InterPro" id="IPR001307">
    <property type="entry name" value="Thiosulphate_STrfase_CS"/>
</dbReference>
<evidence type="ECO:0000259" key="1">
    <source>
        <dbReference type="PROSITE" id="PS50206"/>
    </source>
</evidence>
<keyword evidence="3" id="KW-1185">Reference proteome</keyword>
<feature type="domain" description="Rhodanese" evidence="1">
    <location>
        <begin position="72"/>
        <end position="157"/>
    </location>
</feature>
<dbReference type="SMART" id="SM00450">
    <property type="entry name" value="RHOD"/>
    <property type="match status" value="1"/>
</dbReference>
<dbReference type="PANTHER" id="PTHR43031">
    <property type="entry name" value="FAD-DEPENDENT OXIDOREDUCTASE"/>
    <property type="match status" value="1"/>
</dbReference>
<dbReference type="Gene3D" id="3.40.250.10">
    <property type="entry name" value="Rhodanese-like domain"/>
    <property type="match status" value="1"/>
</dbReference>
<dbReference type="InterPro" id="IPR036873">
    <property type="entry name" value="Rhodanese-like_dom_sf"/>
</dbReference>
<dbReference type="InterPro" id="IPR050229">
    <property type="entry name" value="GlpE_sulfurtransferase"/>
</dbReference>
<dbReference type="CDD" id="cd00158">
    <property type="entry name" value="RHOD"/>
    <property type="match status" value="1"/>
</dbReference>
<dbReference type="PROSITE" id="PS50206">
    <property type="entry name" value="RHODANESE_3"/>
    <property type="match status" value="1"/>
</dbReference>
<dbReference type="OrthoDB" id="9796234at2"/>
<comment type="caution">
    <text evidence="2">The sequence shown here is derived from an EMBL/GenBank/DDBJ whole genome shotgun (WGS) entry which is preliminary data.</text>
</comment>
<evidence type="ECO:0000313" key="3">
    <source>
        <dbReference type="Proteomes" id="UP000321574"/>
    </source>
</evidence>